<dbReference type="HAMAP" id="MF_00185">
    <property type="entry name" value="IPP_trans"/>
    <property type="match status" value="1"/>
</dbReference>
<evidence type="ECO:0000256" key="13">
    <source>
        <dbReference type="RuleBase" id="RU003785"/>
    </source>
</evidence>
<comment type="function">
    <text evidence="2 10 12">Catalyzes the transfer of a dimethylallyl group onto the adenine at position 37 in tRNAs that read codons beginning with uridine, leading to the formation of N6-(dimethylallyl)adenosine (i(6)A).</text>
</comment>
<evidence type="ECO:0000256" key="7">
    <source>
        <dbReference type="ARBA" id="ARBA00022840"/>
    </source>
</evidence>
<dbReference type="Gene3D" id="3.40.50.300">
    <property type="entry name" value="P-loop containing nucleotide triphosphate hydrolases"/>
    <property type="match status" value="1"/>
</dbReference>
<dbReference type="GO" id="GO:0006400">
    <property type="term" value="P:tRNA modification"/>
    <property type="evidence" value="ECO:0007669"/>
    <property type="project" value="TreeGrafter"/>
</dbReference>
<feature type="region of interest" description="Interaction with substrate tRNA" evidence="10">
    <location>
        <begin position="45"/>
        <end position="48"/>
    </location>
</feature>
<dbReference type="PANTHER" id="PTHR11088:SF60">
    <property type="entry name" value="TRNA DIMETHYLALLYLTRANSFERASE"/>
    <property type="match status" value="1"/>
</dbReference>
<sequence>MASDDSLRGGSLPPAIFLMGPTASGKTRLAFELCDHLNAEIISVDSALVYRGLDIGSAKPSPDELARYPHRLVDIRDPADPYTAADFRRDALEAMADITASGKIPLLVGGTMLYFKALLDGLVELPEIDSGIRAAIEAEAERSGWPALHMELAQGDPATAATIHPNHSQRICRALEVLRGTGRPISAWRAEQGEAELPYRIFQAAVAPEHRAALHQRIDQRLTQMFAGGFVEEVQKLHQRGDLDRNLPAIRAVGYRQVWEYLEGEVSETEMRERALAATRQLAKRQFTWLRKWPELNWILWKDAENSVLPEFLAMLADVDFPVDGLY</sequence>
<keyword evidence="7 10" id="KW-0067">ATP-binding</keyword>
<feature type="site" description="Interaction with substrate tRNA" evidence="10">
    <location>
        <position position="111"/>
    </location>
</feature>
<comment type="subunit">
    <text evidence="10">Monomer.</text>
</comment>
<feature type="site" description="Interaction with substrate tRNA" evidence="10">
    <location>
        <position position="133"/>
    </location>
</feature>
<evidence type="ECO:0000313" key="15">
    <source>
        <dbReference type="Proteomes" id="UP000537130"/>
    </source>
</evidence>
<dbReference type="GO" id="GO:0052381">
    <property type="term" value="F:tRNA dimethylallyltransferase activity"/>
    <property type="evidence" value="ECO:0007669"/>
    <property type="project" value="UniProtKB-UniRule"/>
</dbReference>
<keyword evidence="4 10" id="KW-0808">Transferase</keyword>
<dbReference type="Pfam" id="PF01715">
    <property type="entry name" value="IPPT"/>
    <property type="match status" value="1"/>
</dbReference>
<evidence type="ECO:0000256" key="9">
    <source>
        <dbReference type="ARBA" id="ARBA00049563"/>
    </source>
</evidence>
<comment type="cofactor">
    <cofactor evidence="1 10">
        <name>Mg(2+)</name>
        <dbReference type="ChEBI" id="CHEBI:18420"/>
    </cofactor>
</comment>
<accession>A0A7W4Z833</accession>
<gene>
    <name evidence="10" type="primary">miaA</name>
    <name evidence="14" type="ORF">FHR99_002800</name>
</gene>
<comment type="similarity">
    <text evidence="3 10 13">Belongs to the IPP transferase family.</text>
</comment>
<dbReference type="InterPro" id="IPR018022">
    <property type="entry name" value="IPT"/>
</dbReference>
<organism evidence="14 15">
    <name type="scientific">Litorivivens lipolytica</name>
    <dbReference type="NCBI Taxonomy" id="1524264"/>
    <lineage>
        <taxon>Bacteria</taxon>
        <taxon>Pseudomonadati</taxon>
        <taxon>Pseudomonadota</taxon>
        <taxon>Gammaproteobacteria</taxon>
        <taxon>Litorivivens</taxon>
    </lineage>
</organism>
<reference evidence="14 15" key="1">
    <citation type="submission" date="2020-08" db="EMBL/GenBank/DDBJ databases">
        <title>Genomic Encyclopedia of Type Strains, Phase III (KMG-III): the genomes of soil and plant-associated and newly described type strains.</title>
        <authorList>
            <person name="Whitman W."/>
        </authorList>
    </citation>
    <scope>NUCLEOTIDE SEQUENCE [LARGE SCALE GENOMIC DNA]</scope>
    <source>
        <strain evidence="14 15">CECT 8654</strain>
    </source>
</reference>
<dbReference type="SUPFAM" id="SSF52540">
    <property type="entry name" value="P-loop containing nucleoside triphosphate hydrolases"/>
    <property type="match status" value="1"/>
</dbReference>
<evidence type="ECO:0000256" key="6">
    <source>
        <dbReference type="ARBA" id="ARBA00022741"/>
    </source>
</evidence>
<feature type="binding site" evidence="10">
    <location>
        <begin position="22"/>
        <end position="27"/>
    </location>
    <ligand>
        <name>substrate</name>
    </ligand>
</feature>
<evidence type="ECO:0000256" key="1">
    <source>
        <dbReference type="ARBA" id="ARBA00001946"/>
    </source>
</evidence>
<evidence type="ECO:0000256" key="10">
    <source>
        <dbReference type="HAMAP-Rule" id="MF_00185"/>
    </source>
</evidence>
<dbReference type="InterPro" id="IPR039657">
    <property type="entry name" value="Dimethylallyltransferase"/>
</dbReference>
<feature type="region of interest" description="Interaction with substrate tRNA" evidence="10">
    <location>
        <begin position="169"/>
        <end position="173"/>
    </location>
</feature>
<feature type="binding site" evidence="10">
    <location>
        <begin position="20"/>
        <end position="27"/>
    </location>
    <ligand>
        <name>ATP</name>
        <dbReference type="ChEBI" id="CHEBI:30616"/>
    </ligand>
</feature>
<keyword evidence="5 10" id="KW-0819">tRNA processing</keyword>
<evidence type="ECO:0000256" key="5">
    <source>
        <dbReference type="ARBA" id="ARBA00022694"/>
    </source>
</evidence>
<evidence type="ECO:0000256" key="12">
    <source>
        <dbReference type="RuleBase" id="RU003784"/>
    </source>
</evidence>
<comment type="catalytic activity">
    <reaction evidence="9 10 11">
        <text>adenosine(37) in tRNA + dimethylallyl diphosphate = N(6)-dimethylallyladenosine(37) in tRNA + diphosphate</text>
        <dbReference type="Rhea" id="RHEA:26482"/>
        <dbReference type="Rhea" id="RHEA-COMP:10162"/>
        <dbReference type="Rhea" id="RHEA-COMP:10375"/>
        <dbReference type="ChEBI" id="CHEBI:33019"/>
        <dbReference type="ChEBI" id="CHEBI:57623"/>
        <dbReference type="ChEBI" id="CHEBI:74411"/>
        <dbReference type="ChEBI" id="CHEBI:74415"/>
        <dbReference type="EC" id="2.5.1.75"/>
    </reaction>
</comment>
<dbReference type="Proteomes" id="UP000537130">
    <property type="component" value="Unassembled WGS sequence"/>
</dbReference>
<dbReference type="PANTHER" id="PTHR11088">
    <property type="entry name" value="TRNA DIMETHYLALLYLTRANSFERASE"/>
    <property type="match status" value="1"/>
</dbReference>
<evidence type="ECO:0000256" key="2">
    <source>
        <dbReference type="ARBA" id="ARBA00003213"/>
    </source>
</evidence>
<comment type="caution">
    <text evidence="10">Lacks conserved residue(s) required for the propagation of feature annotation.</text>
</comment>
<evidence type="ECO:0000313" key="14">
    <source>
        <dbReference type="EMBL" id="MBB3048526.1"/>
    </source>
</evidence>
<proteinExistence type="inferred from homology"/>
<evidence type="ECO:0000256" key="8">
    <source>
        <dbReference type="ARBA" id="ARBA00022842"/>
    </source>
</evidence>
<protein>
    <recommendedName>
        <fullName evidence="10">tRNA dimethylallyltransferase</fullName>
        <ecNumber evidence="10">2.5.1.75</ecNumber>
    </recommendedName>
    <alternativeName>
        <fullName evidence="10">Dimethylallyl diphosphate:tRNA dimethylallyltransferase</fullName>
        <shortName evidence="10">DMAPP:tRNA dimethylallyltransferase</shortName>
        <shortName evidence="10">DMATase</shortName>
    </alternativeName>
    <alternativeName>
        <fullName evidence="10">Isopentenyl-diphosphate:tRNA isopentenyltransferase</fullName>
        <shortName evidence="10">IPP transferase</shortName>
        <shortName evidence="10">IPPT</shortName>
        <shortName evidence="10">IPTase</shortName>
    </alternativeName>
</protein>
<dbReference type="FunFam" id="1.10.20.140:FF:000001">
    <property type="entry name" value="tRNA dimethylallyltransferase"/>
    <property type="match status" value="1"/>
</dbReference>
<dbReference type="AlphaFoldDB" id="A0A7W4Z833"/>
<dbReference type="NCBIfam" id="TIGR00174">
    <property type="entry name" value="miaA"/>
    <property type="match status" value="1"/>
</dbReference>
<comment type="caution">
    <text evidence="14">The sequence shown here is derived from an EMBL/GenBank/DDBJ whole genome shotgun (WGS) entry which is preliminary data.</text>
</comment>
<dbReference type="Gene3D" id="1.10.20.140">
    <property type="match status" value="1"/>
</dbReference>
<dbReference type="EC" id="2.5.1.75" evidence="10"/>
<evidence type="ECO:0000256" key="11">
    <source>
        <dbReference type="RuleBase" id="RU003783"/>
    </source>
</evidence>
<dbReference type="GO" id="GO:0005524">
    <property type="term" value="F:ATP binding"/>
    <property type="evidence" value="ECO:0007669"/>
    <property type="project" value="UniProtKB-UniRule"/>
</dbReference>
<keyword evidence="15" id="KW-1185">Reference proteome</keyword>
<dbReference type="InterPro" id="IPR027417">
    <property type="entry name" value="P-loop_NTPase"/>
</dbReference>
<evidence type="ECO:0000256" key="3">
    <source>
        <dbReference type="ARBA" id="ARBA00005842"/>
    </source>
</evidence>
<dbReference type="EMBL" id="JACHWY010000003">
    <property type="protein sequence ID" value="MBB3048526.1"/>
    <property type="molecule type" value="Genomic_DNA"/>
</dbReference>
<keyword evidence="6 10" id="KW-0547">Nucleotide-binding</keyword>
<keyword evidence="8 10" id="KW-0460">Magnesium</keyword>
<name>A0A7W4Z833_9GAMM</name>
<evidence type="ECO:0000256" key="4">
    <source>
        <dbReference type="ARBA" id="ARBA00022679"/>
    </source>
</evidence>